<evidence type="ECO:0000313" key="2">
    <source>
        <dbReference type="EMBL" id="SHF44238.1"/>
    </source>
</evidence>
<feature type="transmembrane region" description="Helical" evidence="1">
    <location>
        <begin position="12"/>
        <end position="33"/>
    </location>
</feature>
<gene>
    <name evidence="2" type="ORF">SAMN05444008_10827</name>
</gene>
<evidence type="ECO:0000256" key="1">
    <source>
        <dbReference type="SAM" id="Phobius"/>
    </source>
</evidence>
<reference evidence="2 3" key="1">
    <citation type="submission" date="2016-11" db="EMBL/GenBank/DDBJ databases">
        <authorList>
            <person name="Jaros S."/>
            <person name="Januszkiewicz K."/>
            <person name="Wedrychowicz H."/>
        </authorList>
    </citation>
    <scope>NUCLEOTIDE SEQUENCE [LARGE SCALE GENOMIC DNA]</scope>
    <source>
        <strain evidence="2 3">DSM 26897</strain>
    </source>
</reference>
<dbReference type="AlphaFoldDB" id="A0A1M5BNX9"/>
<name>A0A1M5BNX9_9BACT</name>
<dbReference type="EMBL" id="FQUO01000008">
    <property type="protein sequence ID" value="SHF44238.1"/>
    <property type="molecule type" value="Genomic_DNA"/>
</dbReference>
<keyword evidence="1" id="KW-0472">Membrane</keyword>
<protein>
    <submittedName>
        <fullName evidence="2">Uncharacterized protein</fullName>
    </submittedName>
</protein>
<keyword evidence="3" id="KW-1185">Reference proteome</keyword>
<proteinExistence type="predicted"/>
<accession>A0A1M5BNX9</accession>
<evidence type="ECO:0000313" key="3">
    <source>
        <dbReference type="Proteomes" id="UP000184368"/>
    </source>
</evidence>
<keyword evidence="1" id="KW-0812">Transmembrane</keyword>
<dbReference type="Proteomes" id="UP000184368">
    <property type="component" value="Unassembled WGS sequence"/>
</dbReference>
<keyword evidence="1" id="KW-1133">Transmembrane helix</keyword>
<sequence>MKKLNTLMHDEAVKDSVLVAVILAAIAAASLFLI</sequence>
<organism evidence="2 3">
    <name type="scientific">Cnuella takakiae</name>
    <dbReference type="NCBI Taxonomy" id="1302690"/>
    <lineage>
        <taxon>Bacteria</taxon>
        <taxon>Pseudomonadati</taxon>
        <taxon>Bacteroidota</taxon>
        <taxon>Chitinophagia</taxon>
        <taxon>Chitinophagales</taxon>
        <taxon>Chitinophagaceae</taxon>
        <taxon>Cnuella</taxon>
    </lineage>
</organism>